<evidence type="ECO:0000313" key="8">
    <source>
        <dbReference type="Proteomes" id="UP000887567"/>
    </source>
</evidence>
<evidence type="ECO:0000256" key="3">
    <source>
        <dbReference type="ARBA" id="ARBA00022989"/>
    </source>
</evidence>
<feature type="transmembrane region" description="Helical" evidence="5">
    <location>
        <begin position="149"/>
        <end position="168"/>
    </location>
</feature>
<dbReference type="PANTHER" id="PTHR45698:SF1">
    <property type="entry name" value="TRACE AMINE-ASSOCIATED RECEPTOR 13C-LIKE"/>
    <property type="match status" value="1"/>
</dbReference>
<evidence type="ECO:0000256" key="2">
    <source>
        <dbReference type="ARBA" id="ARBA00022692"/>
    </source>
</evidence>
<accession>A0A913XEK8</accession>
<dbReference type="OrthoDB" id="9606139at2759"/>
<dbReference type="InterPro" id="IPR017452">
    <property type="entry name" value="GPCR_Rhodpsn_7TM"/>
</dbReference>
<dbReference type="Gene3D" id="1.20.1070.10">
    <property type="entry name" value="Rhodopsin 7-helix transmembrane proteins"/>
    <property type="match status" value="1"/>
</dbReference>
<feature type="transmembrane region" description="Helical" evidence="5">
    <location>
        <begin position="248"/>
        <end position="269"/>
    </location>
</feature>
<proteinExistence type="predicted"/>
<dbReference type="KEGG" id="epa:110241710"/>
<keyword evidence="3 5" id="KW-1133">Transmembrane helix</keyword>
<evidence type="ECO:0000256" key="5">
    <source>
        <dbReference type="SAM" id="Phobius"/>
    </source>
</evidence>
<dbReference type="OMA" id="CCTRNAS"/>
<evidence type="ECO:0000259" key="6">
    <source>
        <dbReference type="PROSITE" id="PS50262"/>
    </source>
</evidence>
<dbReference type="GO" id="GO:0004930">
    <property type="term" value="F:G protein-coupled receptor activity"/>
    <property type="evidence" value="ECO:0007669"/>
    <property type="project" value="InterPro"/>
</dbReference>
<dbReference type="GO" id="GO:0016020">
    <property type="term" value="C:membrane"/>
    <property type="evidence" value="ECO:0007669"/>
    <property type="project" value="UniProtKB-SubCell"/>
</dbReference>
<evidence type="ECO:0000256" key="1">
    <source>
        <dbReference type="ARBA" id="ARBA00004370"/>
    </source>
</evidence>
<keyword evidence="4 5" id="KW-0472">Membrane</keyword>
<dbReference type="CDD" id="cd00637">
    <property type="entry name" value="7tm_classA_rhodopsin-like"/>
    <property type="match status" value="1"/>
</dbReference>
<dbReference type="Proteomes" id="UP000887567">
    <property type="component" value="Unplaced"/>
</dbReference>
<name>A0A913XEK8_EXADI</name>
<sequence length="346" mass="40355">MNHSNYSSLMYCRYAEPDTYITKAIKHSIFLAFGGLGIIANILFIILAVNYTARKSLHFLIINMALADIIVVIFQFWNYIEKNMISNDYNMWDDVDGIMAEVYCKTKAFFHFVAKSQPLVNLFIISIERYRVTRQTIQVSRPLSRKKRFAIISCCWLTPTVILSYQPLFYEYIKDPILKGYCELNWKNKMVSILQSVDLLFHVLLYILMVLLSILTLRSLTVVQPIESSLSEEQRLHRRKRIRGTVKMVLYSLLLFTCCYAPNHIFATLQDFKLVDGNYCIDRRTFRFITWSVFPLVNALFSPCIYCVCLTDFRDGARKMLCCTRNASAARENVMPRAGRIQSTRM</sequence>
<dbReference type="AlphaFoldDB" id="A0A913XEK8"/>
<dbReference type="PROSITE" id="PS50262">
    <property type="entry name" value="G_PROTEIN_RECEP_F1_2"/>
    <property type="match status" value="1"/>
</dbReference>
<feature type="transmembrane region" description="Helical" evidence="5">
    <location>
        <begin position="57"/>
        <end position="77"/>
    </location>
</feature>
<dbReference type="PRINTS" id="PR00237">
    <property type="entry name" value="GPCRRHODOPSN"/>
</dbReference>
<dbReference type="RefSeq" id="XP_020903259.1">
    <property type="nucleotide sequence ID" value="XM_021047600.2"/>
</dbReference>
<comment type="subcellular location">
    <subcellularLocation>
        <location evidence="1">Membrane</location>
    </subcellularLocation>
</comment>
<feature type="transmembrane region" description="Helical" evidence="5">
    <location>
        <begin position="29"/>
        <end position="51"/>
    </location>
</feature>
<feature type="transmembrane region" description="Helical" evidence="5">
    <location>
        <begin position="199"/>
        <end position="217"/>
    </location>
</feature>
<evidence type="ECO:0000313" key="7">
    <source>
        <dbReference type="EnsemblMetazoa" id="XP_020903259.1"/>
    </source>
</evidence>
<keyword evidence="8" id="KW-1185">Reference proteome</keyword>
<dbReference type="EnsemblMetazoa" id="XM_021047600.2">
    <property type="protein sequence ID" value="XP_020903259.1"/>
    <property type="gene ID" value="LOC110241710"/>
</dbReference>
<dbReference type="GeneID" id="110241710"/>
<protein>
    <recommendedName>
        <fullName evidence="6">G-protein coupled receptors family 1 profile domain-containing protein</fullName>
    </recommendedName>
</protein>
<dbReference type="InterPro" id="IPR000276">
    <property type="entry name" value="GPCR_Rhodpsn"/>
</dbReference>
<organism evidence="7 8">
    <name type="scientific">Exaiptasia diaphana</name>
    <name type="common">Tropical sea anemone</name>
    <name type="synonym">Aiptasia pulchella</name>
    <dbReference type="NCBI Taxonomy" id="2652724"/>
    <lineage>
        <taxon>Eukaryota</taxon>
        <taxon>Metazoa</taxon>
        <taxon>Cnidaria</taxon>
        <taxon>Anthozoa</taxon>
        <taxon>Hexacorallia</taxon>
        <taxon>Actiniaria</taxon>
        <taxon>Aiptasiidae</taxon>
        <taxon>Exaiptasia</taxon>
    </lineage>
</organism>
<feature type="transmembrane region" description="Helical" evidence="5">
    <location>
        <begin position="289"/>
        <end position="310"/>
    </location>
</feature>
<dbReference type="Pfam" id="PF00001">
    <property type="entry name" value="7tm_1"/>
    <property type="match status" value="1"/>
</dbReference>
<keyword evidence="2 5" id="KW-0812">Transmembrane</keyword>
<dbReference type="PANTHER" id="PTHR45698">
    <property type="entry name" value="TRACE AMINE-ASSOCIATED RECEPTOR 19N-RELATED"/>
    <property type="match status" value="1"/>
</dbReference>
<evidence type="ECO:0000256" key="4">
    <source>
        <dbReference type="ARBA" id="ARBA00023136"/>
    </source>
</evidence>
<dbReference type="SUPFAM" id="SSF81321">
    <property type="entry name" value="Family A G protein-coupled receptor-like"/>
    <property type="match status" value="1"/>
</dbReference>
<feature type="domain" description="G-protein coupled receptors family 1 profile" evidence="6">
    <location>
        <begin position="40"/>
        <end position="306"/>
    </location>
</feature>
<reference evidence="7" key="1">
    <citation type="submission" date="2022-11" db="UniProtKB">
        <authorList>
            <consortium name="EnsemblMetazoa"/>
        </authorList>
    </citation>
    <scope>IDENTIFICATION</scope>
</reference>